<name>A0ACB8J8J0_CITSI</name>
<organism evidence="1 2">
    <name type="scientific">Citrus sinensis</name>
    <name type="common">Sweet orange</name>
    <name type="synonym">Citrus aurantium var. sinensis</name>
    <dbReference type="NCBI Taxonomy" id="2711"/>
    <lineage>
        <taxon>Eukaryota</taxon>
        <taxon>Viridiplantae</taxon>
        <taxon>Streptophyta</taxon>
        <taxon>Embryophyta</taxon>
        <taxon>Tracheophyta</taxon>
        <taxon>Spermatophyta</taxon>
        <taxon>Magnoliopsida</taxon>
        <taxon>eudicotyledons</taxon>
        <taxon>Gunneridae</taxon>
        <taxon>Pentapetalae</taxon>
        <taxon>rosids</taxon>
        <taxon>malvids</taxon>
        <taxon>Sapindales</taxon>
        <taxon>Rutaceae</taxon>
        <taxon>Aurantioideae</taxon>
        <taxon>Citrus</taxon>
    </lineage>
</organism>
<comment type="caution">
    <text evidence="1">The sequence shown here is derived from an EMBL/GenBank/DDBJ whole genome shotgun (WGS) entry which is preliminary data.</text>
</comment>
<gene>
    <name evidence="1" type="ORF">KPL71_020545</name>
</gene>
<keyword evidence="2" id="KW-1185">Reference proteome</keyword>
<protein>
    <submittedName>
        <fullName evidence="1">Uncharacterized protein</fullName>
    </submittedName>
</protein>
<evidence type="ECO:0000313" key="2">
    <source>
        <dbReference type="Proteomes" id="UP000829398"/>
    </source>
</evidence>
<proteinExistence type="predicted"/>
<dbReference type="Proteomes" id="UP000829398">
    <property type="component" value="Chromosome 7"/>
</dbReference>
<reference evidence="2" key="1">
    <citation type="journal article" date="2023" name="Hortic. Res.">
        <title>A chromosome-level phased genome enabling allele-level studies in sweet orange: a case study on citrus Huanglongbing tolerance.</title>
        <authorList>
            <person name="Wu B."/>
            <person name="Yu Q."/>
            <person name="Deng Z."/>
            <person name="Duan Y."/>
            <person name="Luo F."/>
            <person name="Gmitter F. Jr."/>
        </authorList>
    </citation>
    <scope>NUCLEOTIDE SEQUENCE [LARGE SCALE GENOMIC DNA]</scope>
    <source>
        <strain evidence="2">cv. Valencia</strain>
    </source>
</reference>
<sequence>MEGHDQATSSSSSLEDSSATNGSSTSSSDLVDDASSTNSSSASSNSNNGPLFELSELMAQLPIKRGLSKYYQGKSQSFTSLSRAMSIEDLAKKETPYRKKMKSCRSYGGGLDIKATISKKNSSSRASCNSPELPYQMYGANLRKAFPKTMFLLRIAPETGFYLFNNT</sequence>
<dbReference type="EMBL" id="CM039176">
    <property type="protein sequence ID" value="KAH9714052.1"/>
    <property type="molecule type" value="Genomic_DNA"/>
</dbReference>
<evidence type="ECO:0000313" key="1">
    <source>
        <dbReference type="EMBL" id="KAH9714052.1"/>
    </source>
</evidence>
<accession>A0ACB8J8J0</accession>